<protein>
    <submittedName>
        <fullName evidence="1">Uncharacterized protein</fullName>
    </submittedName>
</protein>
<name>A0A0F9DGJ9_9ZZZZ</name>
<sequence>MLNRTKKNCNKTHLKGTRSNLLSSTDTKRRIINGITIDSVGIIIEDSQYWFKSNEYLIKDNIQGYLHINDLGAPIFTKENAVKTAKSILSISSSNDLNEKGPLDKQVNHQIADRLNSYIEGVSYASKTDLLDEIYILLVQQEYEMKAIADAIYNKADKRDLLWQEWNTIYNGIKNMYLKEYDSFVVELGSGQYTIEWKDTISHSFLRLDGNNNPVPLTPSMLSQNPSLSGVFNPANPSTPRTLTSQDTAVPLLVYHNKETWKNVIVRSDETDFVPEDYRIGYRVPFSGDLISGIILNNKE</sequence>
<dbReference type="AlphaFoldDB" id="A0A0F9DGJ9"/>
<gene>
    <name evidence="1" type="ORF">LCGC14_2201570</name>
</gene>
<comment type="caution">
    <text evidence="1">The sequence shown here is derived from an EMBL/GenBank/DDBJ whole genome shotgun (WGS) entry which is preliminary data.</text>
</comment>
<accession>A0A0F9DGJ9</accession>
<proteinExistence type="predicted"/>
<organism evidence="1">
    <name type="scientific">marine sediment metagenome</name>
    <dbReference type="NCBI Taxonomy" id="412755"/>
    <lineage>
        <taxon>unclassified sequences</taxon>
        <taxon>metagenomes</taxon>
        <taxon>ecological metagenomes</taxon>
    </lineage>
</organism>
<dbReference type="EMBL" id="LAZR01029024">
    <property type="protein sequence ID" value="KKL60813.1"/>
    <property type="molecule type" value="Genomic_DNA"/>
</dbReference>
<evidence type="ECO:0000313" key="1">
    <source>
        <dbReference type="EMBL" id="KKL60813.1"/>
    </source>
</evidence>
<reference evidence="1" key="1">
    <citation type="journal article" date="2015" name="Nature">
        <title>Complex archaea that bridge the gap between prokaryotes and eukaryotes.</title>
        <authorList>
            <person name="Spang A."/>
            <person name="Saw J.H."/>
            <person name="Jorgensen S.L."/>
            <person name="Zaremba-Niedzwiedzka K."/>
            <person name="Martijn J."/>
            <person name="Lind A.E."/>
            <person name="van Eijk R."/>
            <person name="Schleper C."/>
            <person name="Guy L."/>
            <person name="Ettema T.J."/>
        </authorList>
    </citation>
    <scope>NUCLEOTIDE SEQUENCE</scope>
</reference>
<feature type="non-terminal residue" evidence="1">
    <location>
        <position position="300"/>
    </location>
</feature>